<keyword evidence="7" id="KW-1185">Reference proteome</keyword>
<proteinExistence type="predicted"/>
<dbReference type="EMBL" id="CAXDID020000422">
    <property type="protein sequence ID" value="CAL6089750.1"/>
    <property type="molecule type" value="Genomic_DNA"/>
</dbReference>
<dbReference type="EMBL" id="CAXDID020000422">
    <property type="protein sequence ID" value="CAL6089754.1"/>
    <property type="molecule type" value="Genomic_DNA"/>
</dbReference>
<sequence>MLQFLVSWIDFVCGQESLDCFEIHALQYQPETMLVLSRCGHQLQDSSNSFYVLSVVEIFSMYLRLSQDVMECSSQNLVHIKVIVLRLQSSTRIAKNICLDINVLYEDYLYSRAWEAVTAG</sequence>
<name>A0AA86NAM1_9EUKA</name>
<dbReference type="AlphaFoldDB" id="A0AA86NAM1"/>
<gene>
    <name evidence="1" type="ORF">HINF_LOCUS3338</name>
    <name evidence="2" type="ORF">HINF_LOCUS3340</name>
    <name evidence="3" type="ORF">HINF_LOCUS3342</name>
    <name evidence="4" type="ORF">HINF_LOCUS64979</name>
    <name evidence="5" type="ORF">HINF_LOCUS64981</name>
    <name evidence="6" type="ORF">HINF_LOCUS64983</name>
</gene>
<protein>
    <submittedName>
        <fullName evidence="4">Hypothetical_protein</fullName>
    </submittedName>
</protein>
<dbReference type="Proteomes" id="UP001642409">
    <property type="component" value="Unassembled WGS sequence"/>
</dbReference>
<organism evidence="1">
    <name type="scientific">Hexamita inflata</name>
    <dbReference type="NCBI Taxonomy" id="28002"/>
    <lineage>
        <taxon>Eukaryota</taxon>
        <taxon>Metamonada</taxon>
        <taxon>Diplomonadida</taxon>
        <taxon>Hexamitidae</taxon>
        <taxon>Hexamitinae</taxon>
        <taxon>Hexamita</taxon>
    </lineage>
</organism>
<evidence type="ECO:0000313" key="6">
    <source>
        <dbReference type="EMBL" id="CAL6089758.1"/>
    </source>
</evidence>
<reference evidence="4 7" key="2">
    <citation type="submission" date="2024-07" db="EMBL/GenBank/DDBJ databases">
        <authorList>
            <person name="Akdeniz Z."/>
        </authorList>
    </citation>
    <scope>NUCLEOTIDE SEQUENCE [LARGE SCALE GENOMIC DNA]</scope>
</reference>
<comment type="caution">
    <text evidence="1">The sequence shown here is derived from an EMBL/GenBank/DDBJ whole genome shotgun (WGS) entry which is preliminary data.</text>
</comment>
<evidence type="ECO:0000313" key="7">
    <source>
        <dbReference type="Proteomes" id="UP001642409"/>
    </source>
</evidence>
<dbReference type="EMBL" id="CAXDID020000422">
    <property type="protein sequence ID" value="CAL6089758.1"/>
    <property type="molecule type" value="Genomic_DNA"/>
</dbReference>
<dbReference type="EMBL" id="CATOUU010000076">
    <property type="protein sequence ID" value="CAI9915693.1"/>
    <property type="molecule type" value="Genomic_DNA"/>
</dbReference>
<evidence type="ECO:0000313" key="5">
    <source>
        <dbReference type="EMBL" id="CAL6089754.1"/>
    </source>
</evidence>
<evidence type="ECO:0000313" key="1">
    <source>
        <dbReference type="EMBL" id="CAI9915693.1"/>
    </source>
</evidence>
<dbReference type="EMBL" id="CATOUU010000076">
    <property type="protein sequence ID" value="CAI9915695.1"/>
    <property type="molecule type" value="Genomic_DNA"/>
</dbReference>
<accession>A0AA86NAM1</accession>
<evidence type="ECO:0000313" key="2">
    <source>
        <dbReference type="EMBL" id="CAI9915695.1"/>
    </source>
</evidence>
<dbReference type="EMBL" id="CATOUU010000076">
    <property type="protein sequence ID" value="CAI9915697.1"/>
    <property type="molecule type" value="Genomic_DNA"/>
</dbReference>
<evidence type="ECO:0000313" key="4">
    <source>
        <dbReference type="EMBL" id="CAL6089750.1"/>
    </source>
</evidence>
<evidence type="ECO:0000313" key="3">
    <source>
        <dbReference type="EMBL" id="CAI9915697.1"/>
    </source>
</evidence>
<reference evidence="1" key="1">
    <citation type="submission" date="2023-06" db="EMBL/GenBank/DDBJ databases">
        <authorList>
            <person name="Kurt Z."/>
        </authorList>
    </citation>
    <scope>NUCLEOTIDE SEQUENCE</scope>
</reference>